<reference evidence="1" key="1">
    <citation type="submission" date="2022-12" db="EMBL/GenBank/DDBJ databases">
        <title>Jiella pelagia sp. nov., isolated from phosphonate enriched culture of Northwest Pacific surface seawater.</title>
        <authorList>
            <person name="Shin D.Y."/>
            <person name="Hwang C.Y."/>
        </authorList>
    </citation>
    <scope>NUCLEOTIDE SEQUENCE</scope>
    <source>
        <strain evidence="1">HL-NP1</strain>
    </source>
</reference>
<dbReference type="EMBL" id="CP114029">
    <property type="protein sequence ID" value="WAP67742.1"/>
    <property type="molecule type" value="Genomic_DNA"/>
</dbReference>
<dbReference type="RefSeq" id="WP_268880207.1">
    <property type="nucleotide sequence ID" value="NZ_CP114029.1"/>
</dbReference>
<dbReference type="Gene3D" id="3.10.105.10">
    <property type="entry name" value="Dipeptide-binding Protein, Domain 3"/>
    <property type="match status" value="1"/>
</dbReference>
<name>A0ABY7BWI6_9HYPH</name>
<dbReference type="Proteomes" id="UP001164020">
    <property type="component" value="Chromosome"/>
</dbReference>
<dbReference type="SUPFAM" id="SSF53850">
    <property type="entry name" value="Periplasmic binding protein-like II"/>
    <property type="match status" value="1"/>
</dbReference>
<gene>
    <name evidence="1" type="ORF">OH818_20025</name>
</gene>
<keyword evidence="2" id="KW-1185">Reference proteome</keyword>
<protein>
    <submittedName>
        <fullName evidence="1">Uncharacterized protein</fullName>
    </submittedName>
</protein>
<sequence length="71" mass="8427">MATRLETTLDHDERYKLAVELMDLWEDDAPGTILYQPLETYGVRKSLKWQPYTFYYMDLRAYNLTDEANGS</sequence>
<evidence type="ECO:0000313" key="1">
    <source>
        <dbReference type="EMBL" id="WAP67742.1"/>
    </source>
</evidence>
<accession>A0ABY7BWI6</accession>
<proteinExistence type="predicted"/>
<evidence type="ECO:0000313" key="2">
    <source>
        <dbReference type="Proteomes" id="UP001164020"/>
    </source>
</evidence>
<organism evidence="1 2">
    <name type="scientific">Jiella pelagia</name>
    <dbReference type="NCBI Taxonomy" id="2986949"/>
    <lineage>
        <taxon>Bacteria</taxon>
        <taxon>Pseudomonadati</taxon>
        <taxon>Pseudomonadota</taxon>
        <taxon>Alphaproteobacteria</taxon>
        <taxon>Hyphomicrobiales</taxon>
        <taxon>Aurantimonadaceae</taxon>
        <taxon>Jiella</taxon>
    </lineage>
</organism>